<evidence type="ECO:0000259" key="8">
    <source>
        <dbReference type="Pfam" id="PF00408"/>
    </source>
</evidence>
<evidence type="ECO:0000256" key="6">
    <source>
        <dbReference type="ARBA" id="ARBA00023235"/>
    </source>
</evidence>
<keyword evidence="6" id="KW-0413">Isomerase</keyword>
<feature type="domain" description="Alpha-D-phosphohexomutase alpha/beta/alpha" evidence="10">
    <location>
        <begin position="201"/>
        <end position="299"/>
    </location>
</feature>
<keyword evidence="3" id="KW-0597">Phosphoprotein</keyword>
<evidence type="ECO:0000313" key="14">
    <source>
        <dbReference type="Proteomes" id="UP000308092"/>
    </source>
</evidence>
<dbReference type="Pfam" id="PF02879">
    <property type="entry name" value="PGM_PMM_II"/>
    <property type="match status" value="1"/>
</dbReference>
<reference evidence="12 15" key="2">
    <citation type="submission" date="2019-08" db="EMBL/GenBank/DDBJ databases">
        <title>The genome sequence of a newly discovered highly antifungal drug resistant Aspergillus species, Aspergillus tanneri NIH 1004.</title>
        <authorList>
            <person name="Mounaud S."/>
            <person name="Singh I."/>
            <person name="Joardar V."/>
            <person name="Pakala S."/>
            <person name="Pakala S."/>
            <person name="Venepally P."/>
            <person name="Chung J.K."/>
            <person name="Losada L."/>
            <person name="Nierman W.C."/>
        </authorList>
    </citation>
    <scope>NUCLEOTIDE SEQUENCE [LARGE SCALE GENOMIC DNA]</scope>
    <source>
        <strain evidence="12 15">NIH1004</strain>
    </source>
</reference>
<dbReference type="InterPro" id="IPR036900">
    <property type="entry name" value="A-D-PHexomutase_C_sf"/>
</dbReference>
<gene>
    <name evidence="12" type="ORF">ATNIH1004_010563</name>
    <name evidence="13" type="ORF">EYZ11_007856</name>
</gene>
<keyword evidence="14" id="KW-1185">Reference proteome</keyword>
<feature type="domain" description="Alpha-D-phosphohexomutase alpha/beta/alpha" evidence="11">
    <location>
        <begin position="308"/>
        <end position="427"/>
    </location>
</feature>
<dbReference type="InterPro" id="IPR016055">
    <property type="entry name" value="A-D-PHexomutase_a/b/a-I/II/III"/>
</dbReference>
<dbReference type="Pfam" id="PF00408">
    <property type="entry name" value="PGM_PMM_IV"/>
    <property type="match status" value="1"/>
</dbReference>
<evidence type="ECO:0000313" key="12">
    <source>
        <dbReference type="EMBL" id="KAA8643789.1"/>
    </source>
</evidence>
<accession>A0A4V3UNV6</accession>
<dbReference type="SUPFAM" id="SSF55957">
    <property type="entry name" value="Phosphoglucomutase, C-terminal domain"/>
    <property type="match status" value="1"/>
</dbReference>
<dbReference type="CDD" id="cd03088">
    <property type="entry name" value="ManB"/>
    <property type="match status" value="1"/>
</dbReference>
<dbReference type="InterPro" id="IPR005843">
    <property type="entry name" value="A-D-PHexomutase_C"/>
</dbReference>
<evidence type="ECO:0000259" key="10">
    <source>
        <dbReference type="Pfam" id="PF02879"/>
    </source>
</evidence>
<dbReference type="InterPro" id="IPR050060">
    <property type="entry name" value="Phosphoglucosamine_mutase"/>
</dbReference>
<keyword evidence="4 7" id="KW-0479">Metal-binding</keyword>
<evidence type="ECO:0000256" key="7">
    <source>
        <dbReference type="RuleBase" id="RU004326"/>
    </source>
</evidence>
<dbReference type="InterPro" id="IPR005846">
    <property type="entry name" value="A-D-PHexomutase_a/b/a-III"/>
</dbReference>
<dbReference type="InterPro" id="IPR016066">
    <property type="entry name" value="A-D-PHexomutase_CS"/>
</dbReference>
<reference evidence="13 14" key="1">
    <citation type="submission" date="2019-03" db="EMBL/GenBank/DDBJ databases">
        <title>The genome sequence of a newly discovered highly antifungal drug resistant Aspergillus species, Aspergillus tanneri NIH 1004.</title>
        <authorList>
            <person name="Mounaud S."/>
            <person name="Singh I."/>
            <person name="Joardar V."/>
            <person name="Pakala S."/>
            <person name="Pakala S."/>
            <person name="Venepally P."/>
            <person name="Hoover J."/>
            <person name="Nierman W."/>
            <person name="Chung J."/>
            <person name="Losada L."/>
        </authorList>
    </citation>
    <scope>NUCLEOTIDE SEQUENCE [LARGE SCALE GENOMIC DNA]</scope>
    <source>
        <strain evidence="13 14">NIH1004</strain>
    </source>
</reference>
<dbReference type="InterPro" id="IPR005845">
    <property type="entry name" value="A-D-PHexomutase_a/b/a-II"/>
</dbReference>
<dbReference type="GeneID" id="54333264"/>
<dbReference type="Pfam" id="PF02880">
    <property type="entry name" value="PGM_PMM_III"/>
    <property type="match status" value="1"/>
</dbReference>
<evidence type="ECO:0000259" key="11">
    <source>
        <dbReference type="Pfam" id="PF02880"/>
    </source>
</evidence>
<dbReference type="PROSITE" id="PS00710">
    <property type="entry name" value="PGM_PMM"/>
    <property type="match status" value="1"/>
</dbReference>
<evidence type="ECO:0000256" key="5">
    <source>
        <dbReference type="ARBA" id="ARBA00022842"/>
    </source>
</evidence>
<dbReference type="Pfam" id="PF02878">
    <property type="entry name" value="PGM_PMM_I"/>
    <property type="match status" value="1"/>
</dbReference>
<dbReference type="RefSeq" id="XP_033423150.1">
    <property type="nucleotide sequence ID" value="XM_033575132.1"/>
</dbReference>
<dbReference type="EMBL" id="SOSA01000317">
    <property type="protein sequence ID" value="THC92654.1"/>
    <property type="molecule type" value="Genomic_DNA"/>
</dbReference>
<comment type="caution">
    <text evidence="13">The sequence shown here is derived from an EMBL/GenBank/DDBJ whole genome shotgun (WGS) entry which is preliminary data.</text>
</comment>
<sequence>MSAASPTDPLRNHLVYTPQPLKFGTSGRRGEVIHLTQLEIYTNVLAEVRYLQSLPISEGGIQPGDNFYYAHDLRPSSTQYVENNRGGLCQAVEQAVRDGGMRPINLGAIPTPALTYHALQHGKGSIMVTGSHIPFNRNGYKLNTSKGELLKKDEQPINRAVERTREELLSQPFADSLFNQHGMLRNAPPDLLPAIADGKTAYLQRYQDFFRGESLQGMKILAYQHSAVGRDLLVELFQLLGAEVTPAGRSDTFVPIDTEAIDQAQLDTVQQFYDSTAQSFDAVISTDGDSDRPLLLAPKGGQLRFFGGDLLGMIVAEFLGADAVVVPISSNDAIDQGPLAQVTEPKTKIGSPYVIAGMQSAASKGHHRVCGWEANGGFLTGSDITRNGNLLTALPTRDAMLPLLCVLFAARKRQMPLPELFATLPHRFSKAALIRNFPRPTSMKVIERLSPGDSAMQEVTYHSTSITAHDSHRAALDVTESQAQRLQEIRQELQKVFSAEHGFSSVARLNYTDGVRIIFANGEVAHVRPSGNADELRIYAVADSQARADAITAQGVAEPDGLLRRLERLV</sequence>
<dbReference type="VEuPathDB" id="FungiDB:EYZ11_007856"/>
<comment type="similarity">
    <text evidence="2 7">Belongs to the phosphohexose mutase family.</text>
</comment>
<proteinExistence type="inferred from homology"/>
<evidence type="ECO:0000256" key="2">
    <source>
        <dbReference type="ARBA" id="ARBA00010231"/>
    </source>
</evidence>
<feature type="domain" description="Alpha-D-phosphohexomutase C-terminal" evidence="8">
    <location>
        <begin position="491"/>
        <end position="553"/>
    </location>
</feature>
<name>A0A4V3UNV6_9EURO</name>
<dbReference type="InterPro" id="IPR005844">
    <property type="entry name" value="A-D-PHexomutase_a/b/a-I"/>
</dbReference>
<evidence type="ECO:0000256" key="1">
    <source>
        <dbReference type="ARBA" id="ARBA00001946"/>
    </source>
</evidence>
<evidence type="ECO:0008006" key="16">
    <source>
        <dbReference type="Google" id="ProtNLM"/>
    </source>
</evidence>
<organism evidence="13 14">
    <name type="scientific">Aspergillus tanneri</name>
    <dbReference type="NCBI Taxonomy" id="1220188"/>
    <lineage>
        <taxon>Eukaryota</taxon>
        <taxon>Fungi</taxon>
        <taxon>Dikarya</taxon>
        <taxon>Ascomycota</taxon>
        <taxon>Pezizomycotina</taxon>
        <taxon>Eurotiomycetes</taxon>
        <taxon>Eurotiomycetidae</taxon>
        <taxon>Eurotiales</taxon>
        <taxon>Aspergillaceae</taxon>
        <taxon>Aspergillus</taxon>
        <taxon>Aspergillus subgen. Circumdati</taxon>
    </lineage>
</organism>
<protein>
    <recommendedName>
        <fullName evidence="16">Phosphomannomutase</fullName>
    </recommendedName>
</protein>
<evidence type="ECO:0000313" key="13">
    <source>
        <dbReference type="EMBL" id="THC92654.1"/>
    </source>
</evidence>
<dbReference type="Gene3D" id="3.30.310.50">
    <property type="entry name" value="Alpha-D-phosphohexomutase, C-terminal domain"/>
    <property type="match status" value="1"/>
</dbReference>
<dbReference type="AlphaFoldDB" id="A0A4V3UNV6"/>
<dbReference type="GO" id="GO:0005975">
    <property type="term" value="P:carbohydrate metabolic process"/>
    <property type="evidence" value="ECO:0007669"/>
    <property type="project" value="InterPro"/>
</dbReference>
<evidence type="ECO:0000259" key="9">
    <source>
        <dbReference type="Pfam" id="PF02878"/>
    </source>
</evidence>
<evidence type="ECO:0000256" key="3">
    <source>
        <dbReference type="ARBA" id="ARBA00022553"/>
    </source>
</evidence>
<dbReference type="PANTHER" id="PTHR42946">
    <property type="entry name" value="PHOSPHOHEXOSE MUTASE"/>
    <property type="match status" value="1"/>
</dbReference>
<dbReference type="Gene3D" id="3.40.120.10">
    <property type="entry name" value="Alpha-D-Glucose-1,6-Bisphosphate, subunit A, domain 3"/>
    <property type="match status" value="3"/>
</dbReference>
<dbReference type="GO" id="GO:0004615">
    <property type="term" value="F:phosphomannomutase activity"/>
    <property type="evidence" value="ECO:0007669"/>
    <property type="project" value="TreeGrafter"/>
</dbReference>
<dbReference type="EMBL" id="QUQM01000005">
    <property type="protein sequence ID" value="KAA8643789.1"/>
    <property type="molecule type" value="Genomic_DNA"/>
</dbReference>
<dbReference type="PANTHER" id="PTHR42946:SF1">
    <property type="entry name" value="PHOSPHOGLUCOMUTASE (ALPHA-D-GLUCOSE-1,6-BISPHOSPHATE-DEPENDENT)"/>
    <property type="match status" value="1"/>
</dbReference>
<feature type="domain" description="Alpha-D-phosphohexomutase alpha/beta/alpha" evidence="9">
    <location>
        <begin position="22"/>
        <end position="165"/>
    </location>
</feature>
<dbReference type="Proteomes" id="UP000308092">
    <property type="component" value="Unassembled WGS sequence"/>
</dbReference>
<dbReference type="SUPFAM" id="SSF53738">
    <property type="entry name" value="Phosphoglucomutase, first 3 domains"/>
    <property type="match status" value="2"/>
</dbReference>
<dbReference type="Proteomes" id="UP000324241">
    <property type="component" value="Unassembled WGS sequence"/>
</dbReference>
<dbReference type="OrthoDB" id="1743979at2759"/>
<comment type="cofactor">
    <cofactor evidence="1">
        <name>Mg(2+)</name>
        <dbReference type="ChEBI" id="CHEBI:18420"/>
    </cofactor>
</comment>
<evidence type="ECO:0000256" key="4">
    <source>
        <dbReference type="ARBA" id="ARBA00022723"/>
    </source>
</evidence>
<keyword evidence="5 7" id="KW-0460">Magnesium</keyword>
<dbReference type="STRING" id="1220188.A0A4V3UNV6"/>
<evidence type="ECO:0000313" key="15">
    <source>
        <dbReference type="Proteomes" id="UP000324241"/>
    </source>
</evidence>
<dbReference type="GO" id="GO:0000287">
    <property type="term" value="F:magnesium ion binding"/>
    <property type="evidence" value="ECO:0007669"/>
    <property type="project" value="InterPro"/>
</dbReference>